<dbReference type="PANTHER" id="PTHR11552:SF147">
    <property type="entry name" value="CHOLINE DEHYDROGENASE, MITOCHONDRIAL"/>
    <property type="match status" value="1"/>
</dbReference>
<protein>
    <recommendedName>
        <fullName evidence="6">Glucose-methanol-choline oxidoreductase N-terminal domain-containing protein</fullName>
    </recommendedName>
</protein>
<accession>A0A835L7H3</accession>
<evidence type="ECO:0000256" key="4">
    <source>
        <dbReference type="ARBA" id="ARBA00022827"/>
    </source>
</evidence>
<proteinExistence type="inferred from homology"/>
<comment type="cofactor">
    <cofactor evidence="1 5">
        <name>FAD</name>
        <dbReference type="ChEBI" id="CHEBI:57692"/>
    </cofactor>
</comment>
<name>A0A835L7H3_SPOEX</name>
<sequence length="616" mass="68638">MSYNQGCMTPTTGAAHSTFLSAAQFVMAAQCLIQTKDWPEDAELHESEEFDFIIVGAGTAGSVLANRLTEIEEWNVLLLEAGGDPPIESDIPGLTESLYGSKFDWKYTTVNNGLTSQANKDGNIKWPRGKMLGGSSSINVMAHVKGHPRDYQSWYDEGNEEWHPDIVKQYEQKAESLQDPILLKNPAIQNEYGHDGPLFINTYNVTNTTLLDNMLSAFDEIGIKPVEDLNTVKNVGAGRFRVTATDGKRISSATAYLNPVRSRKNLKVAKNSHVTKILFDGQTATGIEMDRNGHKYTLKAKLEVIVSAGTINTPQILMLSGIGPKKHLEEKNISIVLDSPMVGQNLHDHTNIPTLIFADEPEVMDKATKDLESVRYLYDRKGYLAYHSYQDLTAFYSADPNSTYPDFQALLLFHYKHDGSIKSFASEYVKSVENSVLKLGENRAMFQVRISFLRPHSRGNISLNSDNPYDYPLIYYNNFSDERDLDATVTGIKMFLKIVDTKFFKSIGATMGRLELPACDGYEFNSDEYLRCIVVNMASTIYHPVSTAKMGRDISSSVVNSRLKVHGIKKLRIVDASVMPSITSGNINAPTVMVAERAADLIKEDYNKLDNKPNTS</sequence>
<keyword evidence="3" id="KW-0285">Flavoprotein</keyword>
<keyword evidence="4 5" id="KW-0274">FAD</keyword>
<dbReference type="Gene3D" id="3.30.560.10">
    <property type="entry name" value="Glucose Oxidase, domain 3"/>
    <property type="match status" value="1"/>
</dbReference>
<evidence type="ECO:0000256" key="3">
    <source>
        <dbReference type="ARBA" id="ARBA00022630"/>
    </source>
</evidence>
<comment type="caution">
    <text evidence="7">The sequence shown here is derived from an EMBL/GenBank/DDBJ whole genome shotgun (WGS) entry which is preliminary data.</text>
</comment>
<reference evidence="7" key="1">
    <citation type="submission" date="2020-08" db="EMBL/GenBank/DDBJ databases">
        <title>Spodoptera exigua strain:BAW_Kor-Di-RS1 Genome sequencing and assembly.</title>
        <authorList>
            <person name="Kim J."/>
            <person name="Nam H.Y."/>
            <person name="Kwon M."/>
            <person name="Choi J.H."/>
            <person name="Cho S.R."/>
            <person name="Kim G.-H."/>
        </authorList>
    </citation>
    <scope>NUCLEOTIDE SEQUENCE</scope>
    <source>
        <strain evidence="7">BAW_Kor-Di-RS1</strain>
        <tissue evidence="7">Whole-body</tissue>
    </source>
</reference>
<evidence type="ECO:0000313" key="8">
    <source>
        <dbReference type="Proteomes" id="UP000648187"/>
    </source>
</evidence>
<gene>
    <name evidence="7" type="ORF">HW555_002947</name>
</gene>
<evidence type="ECO:0000259" key="6">
    <source>
        <dbReference type="PROSITE" id="PS00624"/>
    </source>
</evidence>
<dbReference type="Gene3D" id="3.50.50.60">
    <property type="entry name" value="FAD/NAD(P)-binding domain"/>
    <property type="match status" value="1"/>
</dbReference>
<dbReference type="PROSITE" id="PS00624">
    <property type="entry name" value="GMC_OXRED_2"/>
    <property type="match status" value="1"/>
</dbReference>
<dbReference type="PIRSF" id="PIRSF000137">
    <property type="entry name" value="Alcohol_oxidase"/>
    <property type="match status" value="1"/>
</dbReference>
<comment type="similarity">
    <text evidence="2">Belongs to the GMC oxidoreductase family.</text>
</comment>
<dbReference type="Pfam" id="PF00732">
    <property type="entry name" value="GMC_oxred_N"/>
    <property type="match status" value="1"/>
</dbReference>
<evidence type="ECO:0000256" key="2">
    <source>
        <dbReference type="ARBA" id="ARBA00010790"/>
    </source>
</evidence>
<feature type="domain" description="Glucose-methanol-choline oxidoreductase N-terminal" evidence="6">
    <location>
        <begin position="309"/>
        <end position="323"/>
    </location>
</feature>
<dbReference type="InterPro" id="IPR036188">
    <property type="entry name" value="FAD/NAD-bd_sf"/>
</dbReference>
<dbReference type="InterPro" id="IPR007867">
    <property type="entry name" value="GMC_OxRtase_C"/>
</dbReference>
<dbReference type="Proteomes" id="UP000648187">
    <property type="component" value="Unassembled WGS sequence"/>
</dbReference>
<keyword evidence="8" id="KW-1185">Reference proteome</keyword>
<feature type="binding site" evidence="5">
    <location>
        <position position="274"/>
    </location>
    <ligand>
        <name>FAD</name>
        <dbReference type="ChEBI" id="CHEBI:57692"/>
    </ligand>
</feature>
<dbReference type="PANTHER" id="PTHR11552">
    <property type="entry name" value="GLUCOSE-METHANOL-CHOLINE GMC OXIDOREDUCTASE"/>
    <property type="match status" value="1"/>
</dbReference>
<dbReference type="InterPro" id="IPR012132">
    <property type="entry name" value="GMC_OxRdtase"/>
</dbReference>
<dbReference type="AlphaFoldDB" id="A0A835L7H3"/>
<evidence type="ECO:0000256" key="1">
    <source>
        <dbReference type="ARBA" id="ARBA00001974"/>
    </source>
</evidence>
<evidence type="ECO:0000313" key="7">
    <source>
        <dbReference type="EMBL" id="KAF9420964.1"/>
    </source>
</evidence>
<dbReference type="Pfam" id="PF05199">
    <property type="entry name" value="GMC_oxred_C"/>
    <property type="match status" value="1"/>
</dbReference>
<dbReference type="SUPFAM" id="SSF54373">
    <property type="entry name" value="FAD-linked reductases, C-terminal domain"/>
    <property type="match status" value="1"/>
</dbReference>
<dbReference type="GO" id="GO:0016614">
    <property type="term" value="F:oxidoreductase activity, acting on CH-OH group of donors"/>
    <property type="evidence" value="ECO:0007669"/>
    <property type="project" value="InterPro"/>
</dbReference>
<organism evidence="7 8">
    <name type="scientific">Spodoptera exigua</name>
    <name type="common">Beet armyworm</name>
    <name type="synonym">Noctua fulgens</name>
    <dbReference type="NCBI Taxonomy" id="7107"/>
    <lineage>
        <taxon>Eukaryota</taxon>
        <taxon>Metazoa</taxon>
        <taxon>Ecdysozoa</taxon>
        <taxon>Arthropoda</taxon>
        <taxon>Hexapoda</taxon>
        <taxon>Insecta</taxon>
        <taxon>Pterygota</taxon>
        <taxon>Neoptera</taxon>
        <taxon>Endopterygota</taxon>
        <taxon>Lepidoptera</taxon>
        <taxon>Glossata</taxon>
        <taxon>Ditrysia</taxon>
        <taxon>Noctuoidea</taxon>
        <taxon>Noctuidae</taxon>
        <taxon>Amphipyrinae</taxon>
        <taxon>Spodoptera</taxon>
    </lineage>
</organism>
<evidence type="ECO:0000256" key="5">
    <source>
        <dbReference type="PIRSR" id="PIRSR000137-2"/>
    </source>
</evidence>
<dbReference type="SUPFAM" id="SSF51905">
    <property type="entry name" value="FAD/NAD(P)-binding domain"/>
    <property type="match status" value="1"/>
</dbReference>
<dbReference type="EMBL" id="JACKWZ010000027">
    <property type="protein sequence ID" value="KAF9420964.1"/>
    <property type="molecule type" value="Genomic_DNA"/>
</dbReference>
<dbReference type="GO" id="GO:0050660">
    <property type="term" value="F:flavin adenine dinucleotide binding"/>
    <property type="evidence" value="ECO:0007669"/>
    <property type="project" value="InterPro"/>
</dbReference>
<dbReference type="InterPro" id="IPR000172">
    <property type="entry name" value="GMC_OxRdtase_N"/>
</dbReference>